<dbReference type="CDD" id="cd06261">
    <property type="entry name" value="TM_PBP2"/>
    <property type="match status" value="1"/>
</dbReference>
<sequence>MPRVRVSTRNWPKWTLLGAWGVFLALPVVATLLYSVATVWRNQAFPDGFTLRWWIDTLSEPRVVSALLKSTWLAAVTVVIVAILVLPALYWAYVRNPRIRTVMQLCALLPFALPFVVLAYGIKRLAGASELTQPWESSVLLVVLGHVALAFPFFLWPVDGSMASAGARRLSEAAEASGASPFSTLVRVIIPNIRTGIITGSILTFATSFGEYSIARVITGNSFETLPVWQVAALDDTRGNPNGVAVMAMFTFVLMFVVSVLLARASQGEPLRLLPGIDDRAK</sequence>
<proteinExistence type="inferred from homology"/>
<evidence type="ECO:0000256" key="5">
    <source>
        <dbReference type="ARBA" id="ARBA00022692"/>
    </source>
</evidence>
<accession>A0A1X1T343</accession>
<evidence type="ECO:0000256" key="6">
    <source>
        <dbReference type="ARBA" id="ARBA00022989"/>
    </source>
</evidence>
<evidence type="ECO:0000256" key="1">
    <source>
        <dbReference type="ARBA" id="ARBA00004429"/>
    </source>
</evidence>
<dbReference type="InterPro" id="IPR035906">
    <property type="entry name" value="MetI-like_sf"/>
</dbReference>
<evidence type="ECO:0000256" key="2">
    <source>
        <dbReference type="ARBA" id="ARBA00022448"/>
    </source>
</evidence>
<keyword evidence="6 8" id="KW-1133">Transmembrane helix</keyword>
<dbReference type="InterPro" id="IPR000515">
    <property type="entry name" value="MetI-like"/>
</dbReference>
<dbReference type="STRING" id="126673.AWC01_14100"/>
<keyword evidence="11" id="KW-1185">Reference proteome</keyword>
<evidence type="ECO:0000259" key="9">
    <source>
        <dbReference type="PROSITE" id="PS50928"/>
    </source>
</evidence>
<evidence type="ECO:0000256" key="4">
    <source>
        <dbReference type="ARBA" id="ARBA00022519"/>
    </source>
</evidence>
<evidence type="ECO:0000256" key="8">
    <source>
        <dbReference type="RuleBase" id="RU363032"/>
    </source>
</evidence>
<keyword evidence="2 8" id="KW-0813">Transport</keyword>
<comment type="similarity">
    <text evidence="8">Belongs to the binding-protein-dependent transport system permease family.</text>
</comment>
<dbReference type="Pfam" id="PF00528">
    <property type="entry name" value="BPD_transp_1"/>
    <property type="match status" value="1"/>
</dbReference>
<evidence type="ECO:0000313" key="11">
    <source>
        <dbReference type="Proteomes" id="UP000193564"/>
    </source>
</evidence>
<dbReference type="GO" id="GO:0005886">
    <property type="term" value="C:plasma membrane"/>
    <property type="evidence" value="ECO:0007669"/>
    <property type="project" value="UniProtKB-SubCell"/>
</dbReference>
<feature type="transmembrane region" description="Helical" evidence="8">
    <location>
        <begin position="138"/>
        <end position="158"/>
    </location>
</feature>
<feature type="transmembrane region" description="Helical" evidence="8">
    <location>
        <begin position="105"/>
        <end position="126"/>
    </location>
</feature>
<evidence type="ECO:0000256" key="7">
    <source>
        <dbReference type="ARBA" id="ARBA00023136"/>
    </source>
</evidence>
<dbReference type="PROSITE" id="PS50928">
    <property type="entry name" value="ABC_TM1"/>
    <property type="match status" value="1"/>
</dbReference>
<comment type="caution">
    <text evidence="10">The sequence shown here is derived from an EMBL/GenBank/DDBJ whole genome shotgun (WGS) entry which is preliminary data.</text>
</comment>
<dbReference type="GO" id="GO:0055085">
    <property type="term" value="P:transmembrane transport"/>
    <property type="evidence" value="ECO:0007669"/>
    <property type="project" value="InterPro"/>
</dbReference>
<dbReference type="Gene3D" id="1.10.3720.10">
    <property type="entry name" value="MetI-like"/>
    <property type="match status" value="1"/>
</dbReference>
<name>A0A1X1T343_9MYCO</name>
<dbReference type="AlphaFoldDB" id="A0A1X1T343"/>
<organism evidence="10 11">
    <name type="scientific">Mycolicibacterium doricum</name>
    <dbReference type="NCBI Taxonomy" id="126673"/>
    <lineage>
        <taxon>Bacteria</taxon>
        <taxon>Bacillati</taxon>
        <taxon>Actinomycetota</taxon>
        <taxon>Actinomycetes</taxon>
        <taxon>Mycobacteriales</taxon>
        <taxon>Mycobacteriaceae</taxon>
        <taxon>Mycolicibacterium</taxon>
    </lineage>
</organism>
<dbReference type="SUPFAM" id="SSF161098">
    <property type="entry name" value="MetI-like"/>
    <property type="match status" value="1"/>
</dbReference>
<keyword evidence="5 8" id="KW-0812">Transmembrane</keyword>
<dbReference type="PANTHER" id="PTHR43357:SF4">
    <property type="entry name" value="INNER MEMBRANE ABC TRANSPORTER PERMEASE PROTEIN YDCV"/>
    <property type="match status" value="1"/>
</dbReference>
<dbReference type="EMBL" id="LQOS01000040">
    <property type="protein sequence ID" value="ORV38726.1"/>
    <property type="molecule type" value="Genomic_DNA"/>
</dbReference>
<evidence type="ECO:0000313" key="10">
    <source>
        <dbReference type="EMBL" id="ORV38726.1"/>
    </source>
</evidence>
<gene>
    <name evidence="10" type="ORF">AWC01_14100</name>
</gene>
<feature type="transmembrane region" description="Helical" evidence="8">
    <location>
        <begin position="72"/>
        <end position="93"/>
    </location>
</feature>
<dbReference type="PANTHER" id="PTHR43357">
    <property type="entry name" value="INNER MEMBRANE ABC TRANSPORTER PERMEASE PROTEIN YDCV"/>
    <property type="match status" value="1"/>
</dbReference>
<dbReference type="Proteomes" id="UP000193564">
    <property type="component" value="Unassembled WGS sequence"/>
</dbReference>
<feature type="domain" description="ABC transmembrane type-1" evidence="9">
    <location>
        <begin position="67"/>
        <end position="262"/>
    </location>
</feature>
<evidence type="ECO:0000256" key="3">
    <source>
        <dbReference type="ARBA" id="ARBA00022475"/>
    </source>
</evidence>
<feature type="transmembrane region" description="Helical" evidence="8">
    <location>
        <begin position="244"/>
        <end position="265"/>
    </location>
</feature>
<comment type="subcellular location">
    <subcellularLocation>
        <location evidence="1">Cell inner membrane</location>
        <topology evidence="1">Multi-pass membrane protein</topology>
    </subcellularLocation>
    <subcellularLocation>
        <location evidence="8">Cell membrane</location>
        <topology evidence="8">Multi-pass membrane protein</topology>
    </subcellularLocation>
</comment>
<reference evidence="10 11" key="1">
    <citation type="submission" date="2016-01" db="EMBL/GenBank/DDBJ databases">
        <title>The new phylogeny of the genus Mycobacterium.</title>
        <authorList>
            <person name="Tarcisio F."/>
            <person name="Conor M."/>
            <person name="Antonella G."/>
            <person name="Elisabetta G."/>
            <person name="Giulia F.S."/>
            <person name="Sara T."/>
            <person name="Anna F."/>
            <person name="Clotilde B."/>
            <person name="Roberto B."/>
            <person name="Veronica D.S."/>
            <person name="Fabio R."/>
            <person name="Monica P."/>
            <person name="Olivier J."/>
            <person name="Enrico T."/>
            <person name="Nicola S."/>
        </authorList>
    </citation>
    <scope>NUCLEOTIDE SEQUENCE [LARGE SCALE GENOMIC DNA]</scope>
    <source>
        <strain evidence="10 11">DSM 44339</strain>
    </source>
</reference>
<keyword evidence="4" id="KW-0997">Cell inner membrane</keyword>
<keyword evidence="3" id="KW-1003">Cell membrane</keyword>
<protein>
    <submittedName>
        <fullName evidence="10">ABC transporter permease</fullName>
    </submittedName>
</protein>
<keyword evidence="7 8" id="KW-0472">Membrane</keyword>